<dbReference type="InterPro" id="IPR020814">
    <property type="entry name" value="Ribosomal_S6_plastid/chlpt"/>
</dbReference>
<dbReference type="SUPFAM" id="SSF54995">
    <property type="entry name" value="Ribosomal protein S6"/>
    <property type="match status" value="1"/>
</dbReference>
<gene>
    <name evidence="4" type="primary">rpsF</name>
    <name evidence="6" type="ORF">A4R35_17450</name>
</gene>
<evidence type="ECO:0000313" key="7">
    <source>
        <dbReference type="Proteomes" id="UP000248706"/>
    </source>
</evidence>
<comment type="caution">
    <text evidence="6">The sequence shown here is derived from an EMBL/GenBank/DDBJ whole genome shotgun (WGS) entry which is preliminary data.</text>
</comment>
<dbReference type="InterPro" id="IPR014717">
    <property type="entry name" value="Transl_elong_EF1B/ribsomal_bS6"/>
</dbReference>
<evidence type="ECO:0000256" key="3">
    <source>
        <dbReference type="ARBA" id="ARBA00035294"/>
    </source>
</evidence>
<comment type="function">
    <text evidence="2 4">Binds together with bS18 to 16S ribosomal RNA.</text>
</comment>
<reference evidence="6 7" key="1">
    <citation type="submission" date="2016-08" db="EMBL/GenBank/DDBJ databases">
        <title>Analysis of Carbohydrate Active Enzymes in Thermogemmatispora T81 Reveals Carbohydrate Degradation Ability.</title>
        <authorList>
            <person name="Tomazini A."/>
            <person name="Lal S."/>
            <person name="Stott M."/>
            <person name="Henrissat B."/>
            <person name="Polikarpov I."/>
            <person name="Sparling R."/>
            <person name="Levin D.B."/>
        </authorList>
    </citation>
    <scope>NUCLEOTIDE SEQUENCE [LARGE SCALE GENOMIC DNA]</scope>
    <source>
        <strain evidence="6 7">T81</strain>
    </source>
</reference>
<evidence type="ECO:0000256" key="4">
    <source>
        <dbReference type="HAMAP-Rule" id="MF_00360"/>
    </source>
</evidence>
<dbReference type="GO" id="GO:1990904">
    <property type="term" value="C:ribonucleoprotein complex"/>
    <property type="evidence" value="ECO:0007669"/>
    <property type="project" value="UniProtKB-KW"/>
</dbReference>
<dbReference type="InterPro" id="IPR035980">
    <property type="entry name" value="Ribosomal_bS6_sf"/>
</dbReference>
<comment type="similarity">
    <text evidence="1 4">Belongs to the bacterial ribosomal protein bS6 family.</text>
</comment>
<keyword evidence="4" id="KW-0699">rRNA-binding</keyword>
<feature type="region of interest" description="Disordered" evidence="5">
    <location>
        <begin position="133"/>
        <end position="208"/>
    </location>
</feature>
<feature type="compositionally biased region" description="Low complexity" evidence="5">
    <location>
        <begin position="197"/>
        <end position="208"/>
    </location>
</feature>
<sequence>MRRDYELGFILHPEVSEERTRTILERIEQIVTAHDGQVVRVNYWGRRRLAYPIEHHRDGIYVFVDMSVSPETLPELDRTLKVSEEVLRHLIKRRDPRVVQKEREAYAAASAAGATPAPAPASVASEELAGASAEAEVAAAGSAPEAEAEAEAPAEAPEAAALSESSESESSESAVGDQEAPAVSHEEMESAPPALDEQPAPASEAEQA</sequence>
<proteinExistence type="inferred from homology"/>
<dbReference type="AlphaFoldDB" id="A0A328VJR7"/>
<dbReference type="InterPro" id="IPR000529">
    <property type="entry name" value="Ribosomal_bS6"/>
</dbReference>
<organism evidence="6 7">
    <name type="scientific">Thermogemmatispora tikiterensis</name>
    <dbReference type="NCBI Taxonomy" id="1825093"/>
    <lineage>
        <taxon>Bacteria</taxon>
        <taxon>Bacillati</taxon>
        <taxon>Chloroflexota</taxon>
        <taxon>Ktedonobacteria</taxon>
        <taxon>Thermogemmatisporales</taxon>
        <taxon>Thermogemmatisporaceae</taxon>
        <taxon>Thermogemmatispora</taxon>
    </lineage>
</organism>
<dbReference type="EMBL" id="MCIF01000002">
    <property type="protein sequence ID" value="RAQ97329.1"/>
    <property type="molecule type" value="Genomic_DNA"/>
</dbReference>
<evidence type="ECO:0000313" key="6">
    <source>
        <dbReference type="EMBL" id="RAQ97329.1"/>
    </source>
</evidence>
<evidence type="ECO:0000256" key="1">
    <source>
        <dbReference type="ARBA" id="ARBA00009512"/>
    </source>
</evidence>
<dbReference type="CDD" id="cd00473">
    <property type="entry name" value="bS6"/>
    <property type="match status" value="1"/>
</dbReference>
<protein>
    <recommendedName>
        <fullName evidence="3 4">Small ribosomal subunit protein bS6</fullName>
    </recommendedName>
</protein>
<dbReference type="GO" id="GO:0005737">
    <property type="term" value="C:cytoplasm"/>
    <property type="evidence" value="ECO:0007669"/>
    <property type="project" value="UniProtKB-ARBA"/>
</dbReference>
<evidence type="ECO:0000256" key="5">
    <source>
        <dbReference type="SAM" id="MobiDB-lite"/>
    </source>
</evidence>
<dbReference type="Proteomes" id="UP000248706">
    <property type="component" value="Unassembled WGS sequence"/>
</dbReference>
<dbReference type="Pfam" id="PF01250">
    <property type="entry name" value="Ribosomal_S6"/>
    <property type="match status" value="1"/>
</dbReference>
<keyword evidence="4" id="KW-0694">RNA-binding</keyword>
<name>A0A328VJR7_9CHLR</name>
<keyword evidence="7" id="KW-1185">Reference proteome</keyword>
<accession>A0A328VJR7</accession>
<dbReference type="Gene3D" id="3.30.70.60">
    <property type="match status" value="1"/>
</dbReference>
<dbReference type="GO" id="GO:0005840">
    <property type="term" value="C:ribosome"/>
    <property type="evidence" value="ECO:0007669"/>
    <property type="project" value="UniProtKB-KW"/>
</dbReference>
<evidence type="ECO:0000256" key="2">
    <source>
        <dbReference type="ARBA" id="ARBA00035104"/>
    </source>
</evidence>
<dbReference type="GO" id="GO:0003735">
    <property type="term" value="F:structural constituent of ribosome"/>
    <property type="evidence" value="ECO:0007669"/>
    <property type="project" value="InterPro"/>
</dbReference>
<dbReference type="RefSeq" id="WP_112431612.1">
    <property type="nucleotide sequence ID" value="NZ_MCIF01000002.1"/>
</dbReference>
<keyword evidence="4" id="KW-0687">Ribonucleoprotein</keyword>
<keyword evidence="4 6" id="KW-0689">Ribosomal protein</keyword>
<dbReference type="GO" id="GO:0070181">
    <property type="term" value="F:small ribosomal subunit rRNA binding"/>
    <property type="evidence" value="ECO:0007669"/>
    <property type="project" value="TreeGrafter"/>
</dbReference>
<dbReference type="PANTHER" id="PTHR21011">
    <property type="entry name" value="MITOCHONDRIAL 28S RIBOSOMAL PROTEIN S6"/>
    <property type="match status" value="1"/>
</dbReference>
<dbReference type="HAMAP" id="MF_00360">
    <property type="entry name" value="Ribosomal_bS6"/>
    <property type="match status" value="1"/>
</dbReference>
<dbReference type="GO" id="GO:0006412">
    <property type="term" value="P:translation"/>
    <property type="evidence" value="ECO:0007669"/>
    <property type="project" value="UniProtKB-UniRule"/>
</dbReference>
<dbReference type="PANTHER" id="PTHR21011:SF1">
    <property type="entry name" value="SMALL RIBOSOMAL SUBUNIT PROTEIN BS6M"/>
    <property type="match status" value="1"/>
</dbReference>
<dbReference type="OrthoDB" id="9812702at2"/>
<feature type="compositionally biased region" description="Low complexity" evidence="5">
    <location>
        <begin position="153"/>
        <end position="165"/>
    </location>
</feature>
<dbReference type="NCBIfam" id="TIGR00166">
    <property type="entry name" value="S6"/>
    <property type="match status" value="1"/>
</dbReference>
<feature type="region of interest" description="Disordered" evidence="5">
    <location>
        <begin position="109"/>
        <end position="128"/>
    </location>
</feature>
<feature type="compositionally biased region" description="Low complexity" evidence="5">
    <location>
        <begin position="133"/>
        <end position="145"/>
    </location>
</feature>